<comment type="caution">
    <text evidence="14">The sequence shown here is derived from an EMBL/GenBank/DDBJ whole genome shotgun (WGS) entry which is preliminary data.</text>
</comment>
<dbReference type="SMART" id="SM01091">
    <property type="entry name" value="CorC_HlyC"/>
    <property type="match status" value="1"/>
</dbReference>
<dbReference type="SMART" id="SM00116">
    <property type="entry name" value="CBS"/>
    <property type="match status" value="2"/>
</dbReference>
<gene>
    <name evidence="14" type="ORF">ROR02_20300</name>
</gene>
<evidence type="ECO:0000256" key="1">
    <source>
        <dbReference type="ARBA" id="ARBA00004651"/>
    </source>
</evidence>
<evidence type="ECO:0000256" key="10">
    <source>
        <dbReference type="PROSITE-ProRule" id="PRU01193"/>
    </source>
</evidence>
<feature type="domain" description="CBS" evidence="12">
    <location>
        <begin position="284"/>
        <end position="341"/>
    </location>
</feature>
<dbReference type="GO" id="GO:0005886">
    <property type="term" value="C:plasma membrane"/>
    <property type="evidence" value="ECO:0007669"/>
    <property type="project" value="UniProtKB-SubCell"/>
</dbReference>
<dbReference type="SUPFAM" id="SSF56176">
    <property type="entry name" value="FAD-binding/transporter-associated domain-like"/>
    <property type="match status" value="1"/>
</dbReference>
<dbReference type="InterPro" id="IPR000644">
    <property type="entry name" value="CBS_dom"/>
</dbReference>
<dbReference type="InterPro" id="IPR044751">
    <property type="entry name" value="Ion_transp-like_CBS"/>
</dbReference>
<dbReference type="PROSITE" id="PS51371">
    <property type="entry name" value="CBS"/>
    <property type="match status" value="2"/>
</dbReference>
<comment type="subcellular location">
    <subcellularLocation>
        <location evidence="1">Cell membrane</location>
        <topology evidence="1">Multi-pass membrane protein</topology>
    </subcellularLocation>
</comment>
<keyword evidence="3" id="KW-1003">Cell membrane</keyword>
<feature type="transmembrane region" description="Helical" evidence="11">
    <location>
        <begin position="98"/>
        <end position="116"/>
    </location>
</feature>
<evidence type="ECO:0000256" key="11">
    <source>
        <dbReference type="SAM" id="Phobius"/>
    </source>
</evidence>
<evidence type="ECO:0000313" key="14">
    <source>
        <dbReference type="EMBL" id="GEO81899.1"/>
    </source>
</evidence>
<feature type="domain" description="CBS" evidence="12">
    <location>
        <begin position="216"/>
        <end position="276"/>
    </location>
</feature>
<keyword evidence="7 9" id="KW-0129">CBS domain</keyword>
<dbReference type="Gene3D" id="3.30.465.10">
    <property type="match status" value="1"/>
</dbReference>
<keyword evidence="15" id="KW-1185">Reference proteome</keyword>
<evidence type="ECO:0000256" key="7">
    <source>
        <dbReference type="ARBA" id="ARBA00023122"/>
    </source>
</evidence>
<dbReference type="Proteomes" id="UP000321567">
    <property type="component" value="Unassembled WGS sequence"/>
</dbReference>
<dbReference type="PROSITE" id="PS51846">
    <property type="entry name" value="CNNM"/>
    <property type="match status" value="1"/>
</dbReference>
<evidence type="ECO:0000256" key="2">
    <source>
        <dbReference type="ARBA" id="ARBA00006446"/>
    </source>
</evidence>
<evidence type="ECO:0000313" key="15">
    <source>
        <dbReference type="Proteomes" id="UP000321567"/>
    </source>
</evidence>
<organism evidence="14 15">
    <name type="scientific">Pararhodospirillum oryzae</name>
    <dbReference type="NCBI Taxonomy" id="478448"/>
    <lineage>
        <taxon>Bacteria</taxon>
        <taxon>Pseudomonadati</taxon>
        <taxon>Pseudomonadota</taxon>
        <taxon>Alphaproteobacteria</taxon>
        <taxon>Rhodospirillales</taxon>
        <taxon>Rhodospirillaceae</taxon>
        <taxon>Pararhodospirillum</taxon>
    </lineage>
</organism>
<dbReference type="AlphaFoldDB" id="A0A512H8X0"/>
<dbReference type="SUPFAM" id="SSF54631">
    <property type="entry name" value="CBS-domain pair"/>
    <property type="match status" value="1"/>
</dbReference>
<sequence length="430" mass="47293">MSSPHTTVAMTLSLIAIVVLIVTSALFSGSETALTAASRPLMHELERDGHRGAAVVNRLLRTRERLIGTILLGNNAVNILASALATSLFMGWFGEAGVAYATVAMTVALLIFGEILPKTYALTHTVPLALRVAPIMAVLTWLLFPVTFVLQAVVKVLLRLLRAGSTRETTAATALSELRGAIELHTADSPDRAVRDERAMLRSILDLTDVQVSDIMIHRSNLVSVDASLPPREILAQVVACPFSRVPLWRERKDNIVGVLHTKDLLRAVQVHQGDLETLDVASIAAPPWFVPETTTLLAQLQTFRQRREHFALVVDEYGTLLGIVTLEDILEEIVGEISDEHDISVPGARRQPDGSFLINGDVTLRDLNREFDWSLPDEEAATLAGLVIRESRSIPLVGEVFHFHGFTFEVTKRVRNRLTQFRVVPPADL</sequence>
<evidence type="ECO:0000256" key="5">
    <source>
        <dbReference type="ARBA" id="ARBA00022737"/>
    </source>
</evidence>
<feature type="domain" description="CNNM transmembrane" evidence="13">
    <location>
        <begin position="6"/>
        <end position="197"/>
    </location>
</feature>
<dbReference type="InterPro" id="IPR002550">
    <property type="entry name" value="CNNM"/>
</dbReference>
<dbReference type="PANTHER" id="PTHR22777:SF32">
    <property type="entry name" value="UPF0053 INNER MEMBRANE PROTEIN YFJD"/>
    <property type="match status" value="1"/>
</dbReference>
<dbReference type="InterPro" id="IPR016169">
    <property type="entry name" value="FAD-bd_PCMH_sub2"/>
</dbReference>
<dbReference type="PANTHER" id="PTHR22777">
    <property type="entry name" value="HEMOLYSIN-RELATED"/>
    <property type="match status" value="1"/>
</dbReference>
<keyword evidence="4 10" id="KW-0812">Transmembrane</keyword>
<evidence type="ECO:0000259" key="13">
    <source>
        <dbReference type="PROSITE" id="PS51846"/>
    </source>
</evidence>
<dbReference type="Gene3D" id="3.10.580.10">
    <property type="entry name" value="CBS-domain"/>
    <property type="match status" value="1"/>
</dbReference>
<feature type="transmembrane region" description="Helical" evidence="11">
    <location>
        <begin position="6"/>
        <end position="29"/>
    </location>
</feature>
<dbReference type="RefSeq" id="WP_307725151.1">
    <property type="nucleotide sequence ID" value="NZ_BJZO01000052.1"/>
</dbReference>
<comment type="similarity">
    <text evidence="2">Belongs to the UPF0053 family. Hemolysin C subfamily.</text>
</comment>
<protein>
    <submittedName>
        <fullName evidence="14">Membrane protein</fullName>
    </submittedName>
</protein>
<dbReference type="FunFam" id="3.10.580.10:FF:000002">
    <property type="entry name" value="Magnesium/cobalt efflux protein CorC"/>
    <property type="match status" value="1"/>
</dbReference>
<dbReference type="InterPro" id="IPR005170">
    <property type="entry name" value="Transptr-assoc_dom"/>
</dbReference>
<name>A0A512H8X0_9PROT</name>
<evidence type="ECO:0000256" key="8">
    <source>
        <dbReference type="ARBA" id="ARBA00023136"/>
    </source>
</evidence>
<dbReference type="Pfam" id="PF03471">
    <property type="entry name" value="CorC_HlyC"/>
    <property type="match status" value="1"/>
</dbReference>
<evidence type="ECO:0000259" key="12">
    <source>
        <dbReference type="PROSITE" id="PS51371"/>
    </source>
</evidence>
<accession>A0A512H8X0</accession>
<reference evidence="14 15" key="1">
    <citation type="submission" date="2019-07" db="EMBL/GenBank/DDBJ databases">
        <title>Whole genome shotgun sequence of Rhodospirillum oryzae NBRC 107573.</title>
        <authorList>
            <person name="Hosoyama A."/>
            <person name="Uohara A."/>
            <person name="Ohji S."/>
            <person name="Ichikawa N."/>
        </authorList>
    </citation>
    <scope>NUCLEOTIDE SEQUENCE [LARGE SCALE GENOMIC DNA]</scope>
    <source>
        <strain evidence="14 15">NBRC 107573</strain>
    </source>
</reference>
<dbReference type="InterPro" id="IPR046342">
    <property type="entry name" value="CBS_dom_sf"/>
</dbReference>
<feature type="transmembrane region" description="Helical" evidence="11">
    <location>
        <begin position="128"/>
        <end position="150"/>
    </location>
</feature>
<evidence type="ECO:0000256" key="9">
    <source>
        <dbReference type="PROSITE-ProRule" id="PRU00703"/>
    </source>
</evidence>
<dbReference type="GO" id="GO:0050660">
    <property type="term" value="F:flavin adenine dinucleotide binding"/>
    <property type="evidence" value="ECO:0007669"/>
    <property type="project" value="InterPro"/>
</dbReference>
<keyword evidence="6 10" id="KW-1133">Transmembrane helix</keyword>
<evidence type="ECO:0000256" key="6">
    <source>
        <dbReference type="ARBA" id="ARBA00022989"/>
    </source>
</evidence>
<dbReference type="CDD" id="cd04590">
    <property type="entry name" value="CBS_pair_CorC_HlyC_assoc"/>
    <property type="match status" value="1"/>
</dbReference>
<evidence type="ECO:0000256" key="4">
    <source>
        <dbReference type="ARBA" id="ARBA00022692"/>
    </source>
</evidence>
<keyword evidence="5" id="KW-0677">Repeat</keyword>
<dbReference type="InterPro" id="IPR036318">
    <property type="entry name" value="FAD-bd_PCMH-like_sf"/>
</dbReference>
<feature type="transmembrane region" description="Helical" evidence="11">
    <location>
        <begin position="66"/>
        <end position="92"/>
    </location>
</feature>
<evidence type="ECO:0000256" key="3">
    <source>
        <dbReference type="ARBA" id="ARBA00022475"/>
    </source>
</evidence>
<dbReference type="EMBL" id="BJZO01000052">
    <property type="protein sequence ID" value="GEO81899.1"/>
    <property type="molecule type" value="Genomic_DNA"/>
</dbReference>
<dbReference type="Pfam" id="PF01595">
    <property type="entry name" value="CNNM"/>
    <property type="match status" value="1"/>
</dbReference>
<dbReference type="Pfam" id="PF00571">
    <property type="entry name" value="CBS"/>
    <property type="match status" value="2"/>
</dbReference>
<keyword evidence="8 10" id="KW-0472">Membrane</keyword>
<proteinExistence type="inferred from homology"/>